<evidence type="ECO:0000256" key="6">
    <source>
        <dbReference type="ARBA" id="ARBA00022603"/>
    </source>
</evidence>
<evidence type="ECO:0000313" key="12">
    <source>
        <dbReference type="EMBL" id="PYI11852.1"/>
    </source>
</evidence>
<dbReference type="InterPro" id="IPR016651">
    <property type="entry name" value="LCMT1"/>
</dbReference>
<dbReference type="GO" id="GO:0032259">
    <property type="term" value="P:methylation"/>
    <property type="evidence" value="ECO:0007669"/>
    <property type="project" value="UniProtKB-KW"/>
</dbReference>
<dbReference type="OrthoDB" id="203237at2759"/>
<feature type="binding site" evidence="10">
    <location>
        <position position="216"/>
    </location>
    <ligand>
        <name>S-adenosyl-L-methionine</name>
        <dbReference type="ChEBI" id="CHEBI:59789"/>
    </ligand>
</feature>
<keyword evidence="13" id="KW-1185">Reference proteome</keyword>
<evidence type="ECO:0000256" key="9">
    <source>
        <dbReference type="PIRNR" id="PIRNR016305"/>
    </source>
</evidence>
<dbReference type="SUPFAM" id="SSF53335">
    <property type="entry name" value="S-adenosyl-L-methionine-dependent methyltransferases"/>
    <property type="match status" value="1"/>
</dbReference>
<evidence type="ECO:0000256" key="7">
    <source>
        <dbReference type="ARBA" id="ARBA00022679"/>
    </source>
</evidence>
<evidence type="ECO:0000256" key="10">
    <source>
        <dbReference type="PIRSR" id="PIRSR016305-1"/>
    </source>
</evidence>
<sequence length="365" mass="40456">MSASQIPNLNSLRRGSGRGRFRGRGGSQAGDASHGSHGAKDRVVQGTDNDASVSRLSAVSLGYLQDVFARALTAPGMETRRLPIINRGTYVRTTAIDHLITRFLDAHPLQTQKQIISLGAGTDTRVFRLLSSSPRPNIIYHEIDFPVNTSAKIKYIRAAPLLQRVLGSHDDVVISPTNDAIHSSSYHLHPLDLRNLSTSPRLPGLDPTLPTLLISECCLIYLTPEEAGSVVRYFTEGLFPSTTPVGLILYEPIRPDDAFGRTMVANLATRGIQLQTLQEFASLEAQRRRLRELGFVGGQAAADVDFLWERWVPEMEKERVAGLEMLDEMEEWRLLARHYCVAWGWRDGEGGGVFEGWRGVEGQEE</sequence>
<evidence type="ECO:0000256" key="11">
    <source>
        <dbReference type="SAM" id="MobiDB-lite"/>
    </source>
</evidence>
<comment type="function">
    <text evidence="2 9">Methylates the carboxyl group of the C-terminal leucine residue of protein phosphatase 2A catalytic subunits to form alpha-leucine ester residues.</text>
</comment>
<dbReference type="EMBL" id="KZ826317">
    <property type="protein sequence ID" value="PYI11852.1"/>
    <property type="molecule type" value="Genomic_DNA"/>
</dbReference>
<feature type="binding site" evidence="10">
    <location>
        <position position="92"/>
    </location>
    <ligand>
        <name>S-adenosyl-L-methionine</name>
        <dbReference type="ChEBI" id="CHEBI:59789"/>
    </ligand>
</feature>
<evidence type="ECO:0000313" key="13">
    <source>
        <dbReference type="Proteomes" id="UP000248423"/>
    </source>
</evidence>
<dbReference type="EC" id="2.1.1.233" evidence="4 9"/>
<feature type="region of interest" description="Disordered" evidence="11">
    <location>
        <begin position="1"/>
        <end position="43"/>
    </location>
</feature>
<keyword evidence="6 9" id="KW-0489">Methyltransferase</keyword>
<dbReference type="STRING" id="1448318.A0A319ENQ7"/>
<feature type="binding site" evidence="10">
    <location>
        <begin position="192"/>
        <end position="193"/>
    </location>
    <ligand>
        <name>S-adenosyl-L-methionine</name>
        <dbReference type="ChEBI" id="CHEBI:59789"/>
    </ligand>
</feature>
<dbReference type="VEuPathDB" id="FungiDB:BO78DRAFT_303197"/>
<dbReference type="Proteomes" id="UP000248423">
    <property type="component" value="Unassembled WGS sequence"/>
</dbReference>
<protein>
    <recommendedName>
        <fullName evidence="5 9">Leucine carboxyl methyltransferase 1</fullName>
        <ecNumber evidence="4 9">2.1.1.233</ecNumber>
    </recommendedName>
</protein>
<comment type="catalytic activity">
    <reaction evidence="1 9">
        <text>[phosphatase 2A protein]-C-terminal L-leucine + S-adenosyl-L-methionine = [phosphatase 2A protein]-C-terminal L-leucine methyl ester + S-adenosyl-L-homocysteine</text>
        <dbReference type="Rhea" id="RHEA:48544"/>
        <dbReference type="Rhea" id="RHEA-COMP:12134"/>
        <dbReference type="Rhea" id="RHEA-COMP:12135"/>
        <dbReference type="ChEBI" id="CHEBI:57856"/>
        <dbReference type="ChEBI" id="CHEBI:59789"/>
        <dbReference type="ChEBI" id="CHEBI:90516"/>
        <dbReference type="ChEBI" id="CHEBI:90517"/>
        <dbReference type="EC" id="2.1.1.233"/>
    </reaction>
</comment>
<evidence type="ECO:0000256" key="3">
    <source>
        <dbReference type="ARBA" id="ARBA00010703"/>
    </source>
</evidence>
<comment type="similarity">
    <text evidence="3 9">Belongs to the methyltransferase superfamily. LCMT family.</text>
</comment>
<gene>
    <name evidence="12" type="ORF">BO78DRAFT_303197</name>
</gene>
<reference evidence="12 13" key="1">
    <citation type="submission" date="2018-02" db="EMBL/GenBank/DDBJ databases">
        <title>The genomes of Aspergillus section Nigri reveals drivers in fungal speciation.</title>
        <authorList>
            <consortium name="DOE Joint Genome Institute"/>
            <person name="Vesth T.C."/>
            <person name="Nybo J."/>
            <person name="Theobald S."/>
            <person name="Brandl J."/>
            <person name="Frisvad J.C."/>
            <person name="Nielsen K.F."/>
            <person name="Lyhne E.K."/>
            <person name="Kogle M.E."/>
            <person name="Kuo A."/>
            <person name="Riley R."/>
            <person name="Clum A."/>
            <person name="Nolan M."/>
            <person name="Lipzen A."/>
            <person name="Salamov A."/>
            <person name="Henrissat B."/>
            <person name="Wiebenga A."/>
            <person name="De vries R.P."/>
            <person name="Grigoriev I.V."/>
            <person name="Mortensen U.H."/>
            <person name="Andersen M.R."/>
            <person name="Baker S.E."/>
        </authorList>
    </citation>
    <scope>NUCLEOTIDE SEQUENCE [LARGE SCALE GENOMIC DNA]</scope>
    <source>
        <strain evidence="12 13">CBS 121057</strain>
    </source>
</reference>
<evidence type="ECO:0000256" key="2">
    <source>
        <dbReference type="ARBA" id="ARBA00003455"/>
    </source>
</evidence>
<feature type="binding site" evidence="10">
    <location>
        <position position="119"/>
    </location>
    <ligand>
        <name>S-adenosyl-L-methionine</name>
        <dbReference type="ChEBI" id="CHEBI:59789"/>
    </ligand>
</feature>
<accession>A0A319ENQ7</accession>
<proteinExistence type="inferred from homology"/>
<dbReference type="FunFam" id="3.40.50.150:FF:000369">
    <property type="entry name" value="Leucine carboxyl methyltransferase 1"/>
    <property type="match status" value="1"/>
</dbReference>
<keyword evidence="8 9" id="KW-0949">S-adenosyl-L-methionine</keyword>
<evidence type="ECO:0000256" key="8">
    <source>
        <dbReference type="ARBA" id="ARBA00022691"/>
    </source>
</evidence>
<keyword evidence="7 9" id="KW-0808">Transferase</keyword>
<dbReference type="PIRSF" id="PIRSF016305">
    <property type="entry name" value="LCM_mtfrase"/>
    <property type="match status" value="1"/>
</dbReference>
<evidence type="ECO:0000256" key="5">
    <source>
        <dbReference type="ARBA" id="ARBA00017497"/>
    </source>
</evidence>
<dbReference type="GO" id="GO:0018423">
    <property type="term" value="F:protein C-terminal leucine carboxyl O-methyltransferase activity"/>
    <property type="evidence" value="ECO:0007669"/>
    <property type="project" value="UniProtKB-EC"/>
</dbReference>
<dbReference type="InterPro" id="IPR007213">
    <property type="entry name" value="Ppm1/Ppm2/Tcmp"/>
</dbReference>
<dbReference type="PANTHER" id="PTHR13600:SF21">
    <property type="entry name" value="LEUCINE CARBOXYL METHYLTRANSFERASE 1"/>
    <property type="match status" value="1"/>
</dbReference>
<dbReference type="AlphaFoldDB" id="A0A319ENQ7"/>
<dbReference type="PANTHER" id="PTHR13600">
    <property type="entry name" value="LEUCINE CARBOXYL METHYLTRANSFERASE"/>
    <property type="match status" value="1"/>
</dbReference>
<feature type="compositionally biased region" description="Polar residues" evidence="11">
    <location>
        <begin position="1"/>
        <end position="11"/>
    </location>
</feature>
<dbReference type="InterPro" id="IPR029063">
    <property type="entry name" value="SAM-dependent_MTases_sf"/>
</dbReference>
<evidence type="ECO:0000256" key="1">
    <source>
        <dbReference type="ARBA" id="ARBA00000724"/>
    </source>
</evidence>
<dbReference type="Gene3D" id="3.40.50.150">
    <property type="entry name" value="Vaccinia Virus protein VP39"/>
    <property type="match status" value="1"/>
</dbReference>
<organism evidence="12 13">
    <name type="scientific">Aspergillus sclerotiicarbonarius (strain CBS 121057 / IBT 28362)</name>
    <dbReference type="NCBI Taxonomy" id="1448318"/>
    <lineage>
        <taxon>Eukaryota</taxon>
        <taxon>Fungi</taxon>
        <taxon>Dikarya</taxon>
        <taxon>Ascomycota</taxon>
        <taxon>Pezizomycotina</taxon>
        <taxon>Eurotiomycetes</taxon>
        <taxon>Eurotiomycetidae</taxon>
        <taxon>Eurotiales</taxon>
        <taxon>Aspergillaceae</taxon>
        <taxon>Aspergillus</taxon>
        <taxon>Aspergillus subgen. Circumdati</taxon>
    </lineage>
</organism>
<evidence type="ECO:0000256" key="4">
    <source>
        <dbReference type="ARBA" id="ARBA00012834"/>
    </source>
</evidence>
<name>A0A319ENQ7_ASPSB</name>
<dbReference type="Pfam" id="PF04072">
    <property type="entry name" value="LCM"/>
    <property type="match status" value="1"/>
</dbReference>